<dbReference type="SUPFAM" id="SSF52540">
    <property type="entry name" value="P-loop containing nucleoside triphosphate hydrolases"/>
    <property type="match status" value="1"/>
</dbReference>
<sequence length="371" mass="40656">MSTSLLQWLITLDQRQGSDLYLTFGAPPMLRGDDGMAPLEETPLDDAAIAAIIADLTTAAQRAAFERDSELNMALDLGRAGRFRINILRQRQHPALVIRHIATRIPTFADLHLPPLLGELCREKRGLILVVGGTGSGKSTSMAAMLDDRNSADSGHIITIEDPIEYLHDHKRCLITQREVGMDTRDYPTALKNALRQKPDLILIGEIRDSDTMDLALSVAETGHLCLATLHANNANQAIERVLSFFETPSHPQILRALSQNLRAILSQRLVRTQSGGRRAALEILLNQGLIRELIRKGEVKDMKAVMADNRAHGMQTFDQALLDLWREGVIDEDTALAEADNAADLRVALQQTRLGSGGGLTGVDTSGLSF</sequence>
<evidence type="ECO:0000259" key="2">
    <source>
        <dbReference type="PROSITE" id="PS00662"/>
    </source>
</evidence>
<evidence type="ECO:0000313" key="3">
    <source>
        <dbReference type="EMBL" id="OIQ89145.1"/>
    </source>
</evidence>
<dbReference type="InterPro" id="IPR006321">
    <property type="entry name" value="PilT/PilU"/>
</dbReference>
<gene>
    <name evidence="3" type="primary">pilT_27</name>
    <name evidence="3" type="ORF">GALL_289660</name>
</gene>
<dbReference type="Pfam" id="PF00437">
    <property type="entry name" value="T2SSE"/>
    <property type="match status" value="1"/>
</dbReference>
<dbReference type="PROSITE" id="PS00662">
    <property type="entry name" value="T2SP_E"/>
    <property type="match status" value="1"/>
</dbReference>
<accession>A0A1J5QZK3</accession>
<comment type="similarity">
    <text evidence="1">Belongs to the GSP E family.</text>
</comment>
<dbReference type="AlphaFoldDB" id="A0A1J5QZK3"/>
<dbReference type="Gene3D" id="3.30.450.90">
    <property type="match status" value="1"/>
</dbReference>
<organism evidence="3">
    <name type="scientific">mine drainage metagenome</name>
    <dbReference type="NCBI Taxonomy" id="410659"/>
    <lineage>
        <taxon>unclassified sequences</taxon>
        <taxon>metagenomes</taxon>
        <taxon>ecological metagenomes</taxon>
    </lineage>
</organism>
<dbReference type="PANTHER" id="PTHR30486">
    <property type="entry name" value="TWITCHING MOTILITY PROTEIN PILT"/>
    <property type="match status" value="1"/>
</dbReference>
<dbReference type="EMBL" id="MLJW01000342">
    <property type="protein sequence ID" value="OIQ89145.1"/>
    <property type="molecule type" value="Genomic_DNA"/>
</dbReference>
<dbReference type="CDD" id="cd01131">
    <property type="entry name" value="PilT"/>
    <property type="match status" value="1"/>
</dbReference>
<dbReference type="PANTHER" id="PTHR30486:SF12">
    <property type="entry name" value="TYPE IV PILUS ATPASE PILU"/>
    <property type="match status" value="1"/>
</dbReference>
<evidence type="ECO:0000256" key="1">
    <source>
        <dbReference type="ARBA" id="ARBA00006611"/>
    </source>
</evidence>
<dbReference type="GO" id="GO:0016887">
    <property type="term" value="F:ATP hydrolysis activity"/>
    <property type="evidence" value="ECO:0007669"/>
    <property type="project" value="InterPro"/>
</dbReference>
<feature type="domain" description="Bacterial type II secretion system protein E" evidence="2">
    <location>
        <begin position="195"/>
        <end position="209"/>
    </location>
</feature>
<dbReference type="InterPro" id="IPR027417">
    <property type="entry name" value="P-loop_NTPase"/>
</dbReference>
<name>A0A1J5QZK3_9ZZZZ</name>
<proteinExistence type="inferred from homology"/>
<reference evidence="3" key="1">
    <citation type="submission" date="2016-10" db="EMBL/GenBank/DDBJ databases">
        <title>Sequence of Gallionella enrichment culture.</title>
        <authorList>
            <person name="Poehlein A."/>
            <person name="Muehling M."/>
            <person name="Daniel R."/>
        </authorList>
    </citation>
    <scope>NUCLEOTIDE SEQUENCE</scope>
</reference>
<protein>
    <submittedName>
        <fullName evidence="3">Twitching mobility protein</fullName>
    </submittedName>
</protein>
<dbReference type="InterPro" id="IPR050921">
    <property type="entry name" value="T4SS_GSP_E_ATPase"/>
</dbReference>
<dbReference type="NCBIfam" id="TIGR01420">
    <property type="entry name" value="pilT_fam"/>
    <property type="match status" value="1"/>
</dbReference>
<comment type="caution">
    <text evidence="3">The sequence shown here is derived from an EMBL/GenBank/DDBJ whole genome shotgun (WGS) entry which is preliminary data.</text>
</comment>
<dbReference type="Gene3D" id="3.40.50.300">
    <property type="entry name" value="P-loop containing nucleotide triphosphate hydrolases"/>
    <property type="match status" value="1"/>
</dbReference>
<dbReference type="InterPro" id="IPR001482">
    <property type="entry name" value="T2SS/T4SS_dom"/>
</dbReference>
<dbReference type="GO" id="GO:0005524">
    <property type="term" value="F:ATP binding"/>
    <property type="evidence" value="ECO:0007669"/>
    <property type="project" value="InterPro"/>
</dbReference>